<accession>A0A2T4AHW3</accession>
<evidence type="ECO:0000256" key="1">
    <source>
        <dbReference type="SAM" id="MobiDB-lite"/>
    </source>
</evidence>
<feature type="region of interest" description="Disordered" evidence="1">
    <location>
        <begin position="1"/>
        <end position="26"/>
    </location>
</feature>
<organism evidence="2 3">
    <name type="scientific">Trichoderma harzianum CBS 226.95</name>
    <dbReference type="NCBI Taxonomy" id="983964"/>
    <lineage>
        <taxon>Eukaryota</taxon>
        <taxon>Fungi</taxon>
        <taxon>Dikarya</taxon>
        <taxon>Ascomycota</taxon>
        <taxon>Pezizomycotina</taxon>
        <taxon>Sordariomycetes</taxon>
        <taxon>Hypocreomycetidae</taxon>
        <taxon>Hypocreales</taxon>
        <taxon>Hypocreaceae</taxon>
        <taxon>Trichoderma</taxon>
    </lineage>
</organism>
<feature type="compositionally biased region" description="Low complexity" evidence="1">
    <location>
        <begin position="1"/>
        <end position="17"/>
    </location>
</feature>
<protein>
    <submittedName>
        <fullName evidence="2">Uncharacterized protein</fullName>
    </submittedName>
</protein>
<sequence>MANKQAQTQAQAQAQTTVNESYALRPPRMGEEKIRVSWRVPSLFKDNECTAEVSQGHARWLRLGASAQAKSPTKLHKLYMDWNIPQVQGRLTRTLKQRNKRVPPVITPSHQAQIGRCIHLYECVQSTQYLLSPYQHRRMDYSYEAISSRRAPVLCPLDKMSLQSNNLSSRPPTLAKTVIYSRLAVAR</sequence>
<name>A0A2T4AHW3_TRIHA</name>
<evidence type="ECO:0000313" key="2">
    <source>
        <dbReference type="EMBL" id="PTB56680.1"/>
    </source>
</evidence>
<reference evidence="2 3" key="1">
    <citation type="submission" date="2016-07" db="EMBL/GenBank/DDBJ databases">
        <title>Multiple horizontal gene transfer events from other fungi enriched the ability of initially mycotrophic Trichoderma (Ascomycota) to feed on dead plant biomass.</title>
        <authorList>
            <consortium name="DOE Joint Genome Institute"/>
            <person name="Aerts A."/>
            <person name="Atanasova L."/>
            <person name="Chenthamara K."/>
            <person name="Zhang J."/>
            <person name="Grujic M."/>
            <person name="Henrissat B."/>
            <person name="Kuo A."/>
            <person name="Salamov A."/>
            <person name="Lipzen A."/>
            <person name="Labutti K."/>
            <person name="Barry K."/>
            <person name="Miao Y."/>
            <person name="Rahimi M.J."/>
            <person name="Shen Q."/>
            <person name="Grigoriev I.V."/>
            <person name="Kubicek C.P."/>
            <person name="Druzhinina I.S."/>
        </authorList>
    </citation>
    <scope>NUCLEOTIDE SEQUENCE [LARGE SCALE GENOMIC DNA]</scope>
    <source>
        <strain evidence="2 3">CBS 226.95</strain>
    </source>
</reference>
<dbReference type="RefSeq" id="XP_024776357.1">
    <property type="nucleotide sequence ID" value="XM_024920765.1"/>
</dbReference>
<evidence type="ECO:0000313" key="3">
    <source>
        <dbReference type="Proteomes" id="UP000241690"/>
    </source>
</evidence>
<dbReference type="GeneID" id="36629334"/>
<proteinExistence type="predicted"/>
<dbReference type="AlphaFoldDB" id="A0A2T4AHW3"/>
<gene>
    <name evidence="2" type="ORF">M431DRAFT_529487</name>
</gene>
<dbReference type="EMBL" id="KZ679678">
    <property type="protein sequence ID" value="PTB56680.1"/>
    <property type="molecule type" value="Genomic_DNA"/>
</dbReference>
<dbReference type="Proteomes" id="UP000241690">
    <property type="component" value="Unassembled WGS sequence"/>
</dbReference>
<keyword evidence="3" id="KW-1185">Reference proteome</keyword>